<feature type="transmembrane region" description="Helical" evidence="2">
    <location>
        <begin position="60"/>
        <end position="80"/>
    </location>
</feature>
<proteinExistence type="predicted"/>
<protein>
    <submittedName>
        <fullName evidence="3">Uncharacterized protein</fullName>
    </submittedName>
</protein>
<reference evidence="3 4" key="3">
    <citation type="journal article" date="2010" name="BMC Genomics">
        <title>Transcriptome sequencing and comparative analysis of cucumber flowers with different sex types.</title>
        <authorList>
            <person name="Guo S."/>
            <person name="Zheng Y."/>
            <person name="Joung J.G."/>
            <person name="Liu S."/>
            <person name="Zhang Z."/>
            <person name="Crasta O.R."/>
            <person name="Sobral B.W."/>
            <person name="Xu Y."/>
            <person name="Huang S."/>
            <person name="Fei Z."/>
        </authorList>
    </citation>
    <scope>NUCLEOTIDE SEQUENCE [LARGE SCALE GENOMIC DNA]</scope>
    <source>
        <strain evidence="4">cv. 9930</strain>
    </source>
</reference>
<dbReference type="Gramene" id="KGN51302">
    <property type="protein sequence ID" value="KGN51302"/>
    <property type="gene ID" value="Csa_5G515060"/>
</dbReference>
<keyword evidence="2" id="KW-0472">Membrane</keyword>
<feature type="region of interest" description="Disordered" evidence="1">
    <location>
        <begin position="1"/>
        <end position="22"/>
    </location>
</feature>
<organism evidence="3 4">
    <name type="scientific">Cucumis sativus</name>
    <name type="common">Cucumber</name>
    <dbReference type="NCBI Taxonomy" id="3659"/>
    <lineage>
        <taxon>Eukaryota</taxon>
        <taxon>Viridiplantae</taxon>
        <taxon>Streptophyta</taxon>
        <taxon>Embryophyta</taxon>
        <taxon>Tracheophyta</taxon>
        <taxon>Spermatophyta</taxon>
        <taxon>Magnoliopsida</taxon>
        <taxon>eudicotyledons</taxon>
        <taxon>Gunneridae</taxon>
        <taxon>Pentapetalae</taxon>
        <taxon>rosids</taxon>
        <taxon>fabids</taxon>
        <taxon>Cucurbitales</taxon>
        <taxon>Cucurbitaceae</taxon>
        <taxon>Benincaseae</taxon>
        <taxon>Cucumis</taxon>
    </lineage>
</organism>
<keyword evidence="2" id="KW-0812">Transmembrane</keyword>
<keyword evidence="4" id="KW-1185">Reference proteome</keyword>
<dbReference type="Proteomes" id="UP000029981">
    <property type="component" value="Chromosome 5"/>
</dbReference>
<reference evidence="3 4" key="1">
    <citation type="journal article" date="2009" name="Nat. Genet.">
        <title>The genome of the cucumber, Cucumis sativus L.</title>
        <authorList>
            <person name="Huang S."/>
            <person name="Li R."/>
            <person name="Zhang Z."/>
            <person name="Li L."/>
            <person name="Gu X."/>
            <person name="Fan W."/>
            <person name="Lucas W.J."/>
            <person name="Wang X."/>
            <person name="Xie B."/>
            <person name="Ni P."/>
            <person name="Ren Y."/>
            <person name="Zhu H."/>
            <person name="Li J."/>
            <person name="Lin K."/>
            <person name="Jin W."/>
            <person name="Fei Z."/>
            <person name="Li G."/>
            <person name="Staub J."/>
            <person name="Kilian A."/>
            <person name="van der Vossen E.A."/>
            <person name="Wu Y."/>
            <person name="Guo J."/>
            <person name="He J."/>
            <person name="Jia Z."/>
            <person name="Ren Y."/>
            <person name="Tian G."/>
            <person name="Lu Y."/>
            <person name="Ruan J."/>
            <person name="Qian W."/>
            <person name="Wang M."/>
            <person name="Huang Q."/>
            <person name="Li B."/>
            <person name="Xuan Z."/>
            <person name="Cao J."/>
            <person name="Asan"/>
            <person name="Wu Z."/>
            <person name="Zhang J."/>
            <person name="Cai Q."/>
            <person name="Bai Y."/>
            <person name="Zhao B."/>
            <person name="Han Y."/>
            <person name="Li Y."/>
            <person name="Li X."/>
            <person name="Wang S."/>
            <person name="Shi Q."/>
            <person name="Liu S."/>
            <person name="Cho W.K."/>
            <person name="Kim J.Y."/>
            <person name="Xu Y."/>
            <person name="Heller-Uszynska K."/>
            <person name="Miao H."/>
            <person name="Cheng Z."/>
            <person name="Zhang S."/>
            <person name="Wu J."/>
            <person name="Yang Y."/>
            <person name="Kang H."/>
            <person name="Li M."/>
            <person name="Liang H."/>
            <person name="Ren X."/>
            <person name="Shi Z."/>
            <person name="Wen M."/>
            <person name="Jian M."/>
            <person name="Yang H."/>
            <person name="Zhang G."/>
            <person name="Yang Z."/>
            <person name="Chen R."/>
            <person name="Liu S."/>
            <person name="Li J."/>
            <person name="Ma L."/>
            <person name="Liu H."/>
            <person name="Zhou Y."/>
            <person name="Zhao J."/>
            <person name="Fang X."/>
            <person name="Li G."/>
            <person name="Fang L."/>
            <person name="Li Y."/>
            <person name="Liu D."/>
            <person name="Zheng H."/>
            <person name="Zhang Y."/>
            <person name="Qin N."/>
            <person name="Li Z."/>
            <person name="Yang G."/>
            <person name="Yang S."/>
            <person name="Bolund L."/>
            <person name="Kristiansen K."/>
            <person name="Zheng H."/>
            <person name="Li S."/>
            <person name="Zhang X."/>
            <person name="Yang H."/>
            <person name="Wang J."/>
            <person name="Sun R."/>
            <person name="Zhang B."/>
            <person name="Jiang S."/>
            <person name="Wang J."/>
            <person name="Du Y."/>
            <person name="Li S."/>
        </authorList>
    </citation>
    <scope>NUCLEOTIDE SEQUENCE [LARGE SCALE GENOMIC DNA]</scope>
    <source>
        <strain evidence="4">cv. 9930</strain>
    </source>
</reference>
<reference evidence="3 4" key="2">
    <citation type="journal article" date="2009" name="PLoS ONE">
        <title>An integrated genetic and cytogenetic map of the cucumber genome.</title>
        <authorList>
            <person name="Ren Y."/>
            <person name="Zhang Z."/>
            <person name="Liu J."/>
            <person name="Staub J.E."/>
            <person name="Han Y."/>
            <person name="Cheng Z."/>
            <person name="Li X."/>
            <person name="Lu J."/>
            <person name="Miao H."/>
            <person name="Kang H."/>
            <person name="Xie B."/>
            <person name="Gu X."/>
            <person name="Wang X."/>
            <person name="Du Y."/>
            <person name="Jin W."/>
            <person name="Huang S."/>
        </authorList>
    </citation>
    <scope>NUCLEOTIDE SEQUENCE [LARGE SCALE GENOMIC DNA]</scope>
    <source>
        <strain evidence="4">cv. 9930</strain>
    </source>
</reference>
<dbReference type="EMBL" id="CM002926">
    <property type="protein sequence ID" value="KGN51302.1"/>
    <property type="molecule type" value="Genomic_DNA"/>
</dbReference>
<evidence type="ECO:0000313" key="4">
    <source>
        <dbReference type="Proteomes" id="UP000029981"/>
    </source>
</evidence>
<reference evidence="3 4" key="4">
    <citation type="journal article" date="2011" name="BMC Genomics">
        <title>RNA-Seq improves annotation of protein-coding genes in the cucumber genome.</title>
        <authorList>
            <person name="Li Z."/>
            <person name="Zhang Z."/>
            <person name="Yan P."/>
            <person name="Huang S."/>
            <person name="Fei Z."/>
            <person name="Lin K."/>
        </authorList>
    </citation>
    <scope>NUCLEOTIDE SEQUENCE [LARGE SCALE GENOMIC DNA]</scope>
    <source>
        <strain evidence="4">cv. 9930</strain>
    </source>
</reference>
<sequence>MQGFEERRGNNHGRFSKNNTNNGQNDLEDFPILFPTFSMPVLLRLNFFKIHLVKSQSFEVVFLNIAIDLVDSLIFVVPYFQKHFSDTSDMNMVPVTLRDIRPSITTATFFDALLIAPQAFLFHILVKNELQFFFSFSFSFDCVFSLQISTTWVKI</sequence>
<accession>A0A0A0KS93</accession>
<name>A0A0A0KS93_CUCSA</name>
<feature type="transmembrane region" description="Helical" evidence="2">
    <location>
        <begin position="100"/>
        <end position="125"/>
    </location>
</feature>
<gene>
    <name evidence="3" type="ORF">Csa_5G515060</name>
</gene>
<evidence type="ECO:0000256" key="1">
    <source>
        <dbReference type="SAM" id="MobiDB-lite"/>
    </source>
</evidence>
<dbReference type="AlphaFoldDB" id="A0A0A0KS93"/>
<keyword evidence="2" id="KW-1133">Transmembrane helix</keyword>
<evidence type="ECO:0000313" key="3">
    <source>
        <dbReference type="EMBL" id="KGN51302.1"/>
    </source>
</evidence>
<evidence type="ECO:0000256" key="2">
    <source>
        <dbReference type="SAM" id="Phobius"/>
    </source>
</evidence>